<gene>
    <name evidence="1" type="ordered locus">Mahau_2476</name>
</gene>
<dbReference type="Proteomes" id="UP000008457">
    <property type="component" value="Chromosome"/>
</dbReference>
<reference evidence="1 2" key="2">
    <citation type="journal article" date="2011" name="Stand. Genomic Sci.">
        <title>Complete genome sequence of Mahella australiensis type strain (50-1 BON).</title>
        <authorList>
            <person name="Sikorski J."/>
            <person name="Teshima H."/>
            <person name="Nolan M."/>
            <person name="Lucas S."/>
            <person name="Hammon N."/>
            <person name="Deshpande S."/>
            <person name="Cheng J.F."/>
            <person name="Pitluck S."/>
            <person name="Liolios K."/>
            <person name="Pagani I."/>
            <person name="Ivanova N."/>
            <person name="Huntemann M."/>
            <person name="Mavromatis K."/>
            <person name="Ovchinikova G."/>
            <person name="Pati A."/>
            <person name="Tapia R."/>
            <person name="Han C."/>
            <person name="Goodwin L."/>
            <person name="Chen A."/>
            <person name="Palaniappan K."/>
            <person name="Land M."/>
            <person name="Hauser L."/>
            <person name="Ngatchou-Djao O.D."/>
            <person name="Rohde M."/>
            <person name="Pukall R."/>
            <person name="Spring S."/>
            <person name="Abt B."/>
            <person name="Goker M."/>
            <person name="Detter J.C."/>
            <person name="Woyke T."/>
            <person name="Bristow J."/>
            <person name="Markowitz V."/>
            <person name="Hugenholtz P."/>
            <person name="Eisen J.A."/>
            <person name="Kyrpides N.C."/>
            <person name="Klenk H.P."/>
            <person name="Lapidus A."/>
        </authorList>
    </citation>
    <scope>NUCLEOTIDE SEQUENCE [LARGE SCALE GENOMIC DNA]</scope>
    <source>
        <strain evidence="2">DSM 15567 / CIP 107919 / 50-1 BON</strain>
    </source>
</reference>
<sequence length="90" mass="9767">MTDIETNALLLLQEADRSIAVASALILNERCADIVVDLCNHAVRCSKAAYNIYTGLQLEQKESETGPEEAFENAKTAFYAAVKAMGESNV</sequence>
<dbReference type="RefSeq" id="WP_013782060.1">
    <property type="nucleotide sequence ID" value="NC_015520.1"/>
</dbReference>
<dbReference type="AlphaFoldDB" id="F3ZXF3"/>
<protein>
    <submittedName>
        <fullName evidence="1">Aminopeptidase P</fullName>
    </submittedName>
</protein>
<evidence type="ECO:0000313" key="2">
    <source>
        <dbReference type="Proteomes" id="UP000008457"/>
    </source>
</evidence>
<proteinExistence type="predicted"/>
<dbReference type="KEGG" id="mas:Mahau_2476"/>
<dbReference type="GO" id="GO:0004177">
    <property type="term" value="F:aminopeptidase activity"/>
    <property type="evidence" value="ECO:0007669"/>
    <property type="project" value="UniProtKB-KW"/>
</dbReference>
<dbReference type="EMBL" id="CP002360">
    <property type="protein sequence ID" value="AEE97634.1"/>
    <property type="molecule type" value="Genomic_DNA"/>
</dbReference>
<organism evidence="1 2">
    <name type="scientific">Mahella australiensis (strain DSM 15567 / CIP 107919 / 50-1 BON)</name>
    <dbReference type="NCBI Taxonomy" id="697281"/>
    <lineage>
        <taxon>Bacteria</taxon>
        <taxon>Bacillati</taxon>
        <taxon>Bacillota</taxon>
        <taxon>Clostridia</taxon>
        <taxon>Thermoanaerobacterales</taxon>
        <taxon>Thermoanaerobacterales Family IV. Incertae Sedis</taxon>
        <taxon>Mahella</taxon>
    </lineage>
</organism>
<evidence type="ECO:0000313" key="1">
    <source>
        <dbReference type="EMBL" id="AEE97634.1"/>
    </source>
</evidence>
<keyword evidence="1" id="KW-0378">Hydrolase</keyword>
<accession>F3ZXF3</accession>
<keyword evidence="1" id="KW-0031">Aminopeptidase</keyword>
<keyword evidence="1" id="KW-0645">Protease</keyword>
<keyword evidence="2" id="KW-1185">Reference proteome</keyword>
<dbReference type="STRING" id="697281.Mahau_2476"/>
<dbReference type="HOGENOM" id="CLU_2437325_0_0_9"/>
<name>F3ZXF3_MAHA5</name>
<reference evidence="2" key="1">
    <citation type="submission" date="2010-11" db="EMBL/GenBank/DDBJ databases">
        <title>The complete genome of Mahella australiensis DSM 15567.</title>
        <authorList>
            <consortium name="US DOE Joint Genome Institute (JGI-PGF)"/>
            <person name="Lucas S."/>
            <person name="Copeland A."/>
            <person name="Lapidus A."/>
            <person name="Bruce D."/>
            <person name="Goodwin L."/>
            <person name="Pitluck S."/>
            <person name="Kyrpides N."/>
            <person name="Mavromatis K."/>
            <person name="Pagani I."/>
            <person name="Ivanova N."/>
            <person name="Teshima H."/>
            <person name="Brettin T."/>
            <person name="Detter J.C."/>
            <person name="Han C."/>
            <person name="Tapia R."/>
            <person name="Land M."/>
            <person name="Hauser L."/>
            <person name="Markowitz V."/>
            <person name="Cheng J.-F."/>
            <person name="Hugenholtz P."/>
            <person name="Woyke T."/>
            <person name="Wu D."/>
            <person name="Spring S."/>
            <person name="Pukall R."/>
            <person name="Steenblock K."/>
            <person name="Schneider S."/>
            <person name="Klenk H.-P."/>
            <person name="Eisen J.A."/>
        </authorList>
    </citation>
    <scope>NUCLEOTIDE SEQUENCE [LARGE SCALE GENOMIC DNA]</scope>
    <source>
        <strain evidence="2">DSM 15567 / CIP 107919 / 50-1 BON</strain>
    </source>
</reference>